<evidence type="ECO:0000313" key="1">
    <source>
        <dbReference type="EMBL" id="CAJ2677070.1"/>
    </source>
</evidence>
<dbReference type="Proteomes" id="UP001177021">
    <property type="component" value="Unassembled WGS sequence"/>
</dbReference>
<reference evidence="1" key="1">
    <citation type="submission" date="2023-10" db="EMBL/GenBank/DDBJ databases">
        <authorList>
            <person name="Rodriguez Cubillos JULIANA M."/>
            <person name="De Vega J."/>
        </authorList>
    </citation>
    <scope>NUCLEOTIDE SEQUENCE</scope>
</reference>
<organism evidence="1 2">
    <name type="scientific">Trifolium pratense</name>
    <name type="common">Red clover</name>
    <dbReference type="NCBI Taxonomy" id="57577"/>
    <lineage>
        <taxon>Eukaryota</taxon>
        <taxon>Viridiplantae</taxon>
        <taxon>Streptophyta</taxon>
        <taxon>Embryophyta</taxon>
        <taxon>Tracheophyta</taxon>
        <taxon>Spermatophyta</taxon>
        <taxon>Magnoliopsida</taxon>
        <taxon>eudicotyledons</taxon>
        <taxon>Gunneridae</taxon>
        <taxon>Pentapetalae</taxon>
        <taxon>rosids</taxon>
        <taxon>fabids</taxon>
        <taxon>Fabales</taxon>
        <taxon>Fabaceae</taxon>
        <taxon>Papilionoideae</taxon>
        <taxon>50 kb inversion clade</taxon>
        <taxon>NPAAA clade</taxon>
        <taxon>Hologalegina</taxon>
        <taxon>IRL clade</taxon>
        <taxon>Trifolieae</taxon>
        <taxon>Trifolium</taxon>
    </lineage>
</organism>
<sequence>MNMHNHTEITQQTNNTNTPLHNLNELSTKMDSIQRYISQSINTNTLLPKHHLDTLSDQISTTIRQVIINATALLATYPATTTVKPTTCYKTCDENDALLTTYPATIRDPPTNCYRIRGENNSCVNDTVANSTIDSDVVELDAVELLANHFHFCEICGKGFTRNANLRMHMRAHGDKFKTPESLRCGRETRLSATRFSCPFESCKRNRLHKKFTPLKSVLCLRNHFKRSHCPKTHTCDRCRKKSFALVSDLKSHVKQCKGESTWKCSCGTTFSRKEKLFGHMERFEGHSPAVVEFGDESMAAGECVGEMLTKESDCLDGLPDGFFDDLDKFWV</sequence>
<comment type="caution">
    <text evidence="1">The sequence shown here is derived from an EMBL/GenBank/DDBJ whole genome shotgun (WGS) entry which is preliminary data.</text>
</comment>
<evidence type="ECO:0000313" key="2">
    <source>
        <dbReference type="Proteomes" id="UP001177021"/>
    </source>
</evidence>
<dbReference type="EMBL" id="CASHSV030000823">
    <property type="protein sequence ID" value="CAJ2677070.1"/>
    <property type="molecule type" value="Genomic_DNA"/>
</dbReference>
<name>A0ACB0M5V0_TRIPR</name>
<gene>
    <name evidence="1" type="ORF">MILVUS5_LOCUS39655</name>
</gene>
<accession>A0ACB0M5V0</accession>
<keyword evidence="2" id="KW-1185">Reference proteome</keyword>
<proteinExistence type="predicted"/>
<protein>
    <submittedName>
        <fullName evidence="1">Uncharacterized protein</fullName>
    </submittedName>
</protein>